<reference evidence="2" key="1">
    <citation type="submission" date="2020-01" db="EMBL/GenBank/DDBJ databases">
        <title>Whole-genome analyses of novel actinobacteria.</title>
        <authorList>
            <person name="Sahin N."/>
        </authorList>
    </citation>
    <scope>NUCLEOTIDE SEQUENCE</scope>
    <source>
        <strain evidence="2">YC537</strain>
    </source>
</reference>
<dbReference type="Pfam" id="PF09346">
    <property type="entry name" value="SMI1_KNR4"/>
    <property type="match status" value="1"/>
</dbReference>
<dbReference type="InterPro" id="IPR037883">
    <property type="entry name" value="Knr4/Smi1-like_sf"/>
</dbReference>
<keyword evidence="3" id="KW-1185">Reference proteome</keyword>
<dbReference type="RefSeq" id="WP_161693515.1">
    <property type="nucleotide sequence ID" value="NZ_JAAAHS010000012.1"/>
</dbReference>
<dbReference type="OrthoDB" id="1190024at2"/>
<dbReference type="SMART" id="SM00860">
    <property type="entry name" value="SMI1_KNR4"/>
    <property type="match status" value="1"/>
</dbReference>
<protein>
    <recommendedName>
        <fullName evidence="1">Knr4/Smi1-like domain-containing protein</fullName>
    </recommendedName>
</protein>
<name>A0A964UP44_9ACTN</name>
<sequence length="224" mass="25278">MSDGRGIWSGVRERVLALREAPYWHEVFGAVHGSHGHRFELRPVLTEDEVARAERRIGATLPHEYRTFLLDVGGGGAGPDYGLYPLTPDDPLARRAALPFRAGHTDELAAHEALEPRPADYGDSAEEQTRLHREYAAWDRRWEELSDTLTDGTLCVGEQGCGYYTLLAVTGDERGTMWDDVRAVGEGVLPAARTREDRTTYAQWYLNWLRYAERRATTPPTERP</sequence>
<evidence type="ECO:0000313" key="3">
    <source>
        <dbReference type="Proteomes" id="UP000598297"/>
    </source>
</evidence>
<accession>A0A964UP44</accession>
<evidence type="ECO:0000313" key="2">
    <source>
        <dbReference type="EMBL" id="NBE50462.1"/>
    </source>
</evidence>
<dbReference type="InterPro" id="IPR018958">
    <property type="entry name" value="Knr4/Smi1-like_dom"/>
</dbReference>
<dbReference type="AlphaFoldDB" id="A0A964UP44"/>
<dbReference type="EMBL" id="JAAAHS010000012">
    <property type="protein sequence ID" value="NBE50462.1"/>
    <property type="molecule type" value="Genomic_DNA"/>
</dbReference>
<evidence type="ECO:0000259" key="1">
    <source>
        <dbReference type="SMART" id="SM00860"/>
    </source>
</evidence>
<gene>
    <name evidence="2" type="ORF">GUY60_03260</name>
</gene>
<organism evidence="2 3">
    <name type="scientific">Streptomyces boluensis</name>
    <dbReference type="NCBI Taxonomy" id="1775135"/>
    <lineage>
        <taxon>Bacteria</taxon>
        <taxon>Bacillati</taxon>
        <taxon>Actinomycetota</taxon>
        <taxon>Actinomycetes</taxon>
        <taxon>Kitasatosporales</taxon>
        <taxon>Streptomycetaceae</taxon>
        <taxon>Streptomyces</taxon>
    </lineage>
</organism>
<dbReference type="Gene3D" id="3.40.1580.10">
    <property type="entry name" value="SMI1/KNR4-like"/>
    <property type="match status" value="1"/>
</dbReference>
<feature type="domain" description="Knr4/Smi1-like" evidence="1">
    <location>
        <begin position="44"/>
        <end position="207"/>
    </location>
</feature>
<dbReference type="Proteomes" id="UP000598297">
    <property type="component" value="Unassembled WGS sequence"/>
</dbReference>
<proteinExistence type="predicted"/>
<dbReference type="SUPFAM" id="SSF160631">
    <property type="entry name" value="SMI1/KNR4-like"/>
    <property type="match status" value="1"/>
</dbReference>
<comment type="caution">
    <text evidence="2">The sequence shown here is derived from an EMBL/GenBank/DDBJ whole genome shotgun (WGS) entry which is preliminary data.</text>
</comment>